<accession>A0ACB9F1F2</accession>
<comment type="caution">
    <text evidence="1">The sequence shown here is derived from an EMBL/GenBank/DDBJ whole genome shotgun (WGS) entry which is preliminary data.</text>
</comment>
<dbReference type="Proteomes" id="UP001055811">
    <property type="component" value="Linkage Group LG03"/>
</dbReference>
<gene>
    <name evidence="1" type="ORF">L2E82_14946</name>
</gene>
<reference evidence="1 2" key="2">
    <citation type="journal article" date="2022" name="Mol. Ecol. Resour.">
        <title>The genomes of chicory, endive, great burdock and yacon provide insights into Asteraceae paleo-polyploidization history and plant inulin production.</title>
        <authorList>
            <person name="Fan W."/>
            <person name="Wang S."/>
            <person name="Wang H."/>
            <person name="Wang A."/>
            <person name="Jiang F."/>
            <person name="Liu H."/>
            <person name="Zhao H."/>
            <person name="Xu D."/>
            <person name="Zhang Y."/>
        </authorList>
    </citation>
    <scope>NUCLEOTIDE SEQUENCE [LARGE SCALE GENOMIC DNA]</scope>
    <source>
        <strain evidence="2">cv. Punajuju</strain>
        <tissue evidence="1">Leaves</tissue>
    </source>
</reference>
<reference evidence="2" key="1">
    <citation type="journal article" date="2022" name="Mol. Ecol. Resour.">
        <title>The genomes of chicory, endive, great burdock and yacon provide insights into Asteraceae palaeo-polyploidization history and plant inulin production.</title>
        <authorList>
            <person name="Fan W."/>
            <person name="Wang S."/>
            <person name="Wang H."/>
            <person name="Wang A."/>
            <person name="Jiang F."/>
            <person name="Liu H."/>
            <person name="Zhao H."/>
            <person name="Xu D."/>
            <person name="Zhang Y."/>
        </authorList>
    </citation>
    <scope>NUCLEOTIDE SEQUENCE [LARGE SCALE GENOMIC DNA]</scope>
    <source>
        <strain evidence="2">cv. Punajuju</strain>
    </source>
</reference>
<dbReference type="EMBL" id="CM042011">
    <property type="protein sequence ID" value="KAI3764929.1"/>
    <property type="molecule type" value="Genomic_DNA"/>
</dbReference>
<name>A0ACB9F1F2_CICIN</name>
<protein>
    <submittedName>
        <fullName evidence="1">Uncharacterized protein</fullName>
    </submittedName>
</protein>
<keyword evidence="2" id="KW-1185">Reference proteome</keyword>
<sequence length="153" mass="17241">MTQTLYHGLKLKLFLKAAPEGLLQFPLIEHHISMMYNLLQQYSSRFASELISTLELGIRTAAYRCMGYGFLAAVPDDFEKTIARTESACVDNTRLHEATDKYIQRQPKVPLLLRGAFCACAWHFFYNSESLEVWVAIQGALMVIGNATMCIAA</sequence>
<organism evidence="1 2">
    <name type="scientific">Cichorium intybus</name>
    <name type="common">Chicory</name>
    <dbReference type="NCBI Taxonomy" id="13427"/>
    <lineage>
        <taxon>Eukaryota</taxon>
        <taxon>Viridiplantae</taxon>
        <taxon>Streptophyta</taxon>
        <taxon>Embryophyta</taxon>
        <taxon>Tracheophyta</taxon>
        <taxon>Spermatophyta</taxon>
        <taxon>Magnoliopsida</taxon>
        <taxon>eudicotyledons</taxon>
        <taxon>Gunneridae</taxon>
        <taxon>Pentapetalae</taxon>
        <taxon>asterids</taxon>
        <taxon>campanulids</taxon>
        <taxon>Asterales</taxon>
        <taxon>Asteraceae</taxon>
        <taxon>Cichorioideae</taxon>
        <taxon>Cichorieae</taxon>
        <taxon>Cichoriinae</taxon>
        <taxon>Cichorium</taxon>
    </lineage>
</organism>
<evidence type="ECO:0000313" key="2">
    <source>
        <dbReference type="Proteomes" id="UP001055811"/>
    </source>
</evidence>
<evidence type="ECO:0000313" key="1">
    <source>
        <dbReference type="EMBL" id="KAI3764929.1"/>
    </source>
</evidence>
<proteinExistence type="predicted"/>